<gene>
    <name evidence="2" type="ORF">FBBNIHIM_04130</name>
</gene>
<name>A0ABN8T6X5_9ENTR</name>
<proteinExistence type="predicted"/>
<protein>
    <submittedName>
        <fullName evidence="2">Uncharacterized protein</fullName>
    </submittedName>
</protein>
<dbReference type="EMBL" id="CALSBS010000002">
    <property type="protein sequence ID" value="CAH6636002.1"/>
    <property type="molecule type" value="Genomic_DNA"/>
</dbReference>
<organism evidence="2 3">
    <name type="scientific">Pseudocitrobacter vendiensis</name>
    <dbReference type="NCBI Taxonomy" id="2488306"/>
    <lineage>
        <taxon>Bacteria</taxon>
        <taxon>Pseudomonadati</taxon>
        <taxon>Pseudomonadota</taxon>
        <taxon>Gammaproteobacteria</taxon>
        <taxon>Enterobacterales</taxon>
        <taxon>Enterobacteriaceae</taxon>
        <taxon>Pseudocitrobacter</taxon>
    </lineage>
</organism>
<evidence type="ECO:0000313" key="3">
    <source>
        <dbReference type="Proteomes" id="UP001152651"/>
    </source>
</evidence>
<evidence type="ECO:0000313" key="2">
    <source>
        <dbReference type="EMBL" id="CAH6636002.1"/>
    </source>
</evidence>
<accession>A0ABN8T6X5</accession>
<keyword evidence="3" id="KW-1185">Reference proteome</keyword>
<keyword evidence="1" id="KW-1133">Transmembrane helix</keyword>
<comment type="caution">
    <text evidence="2">The sequence shown here is derived from an EMBL/GenBank/DDBJ whole genome shotgun (WGS) entry which is preliminary data.</text>
</comment>
<dbReference type="Proteomes" id="UP001152651">
    <property type="component" value="Unassembled WGS sequence"/>
</dbReference>
<reference evidence="2" key="1">
    <citation type="submission" date="2022-05" db="EMBL/GenBank/DDBJ databases">
        <authorList>
            <person name="Blom J."/>
        </authorList>
    </citation>
    <scope>NUCLEOTIDE SEQUENCE</scope>
    <source>
        <strain evidence="2">Type strain: CPO20170097</strain>
    </source>
</reference>
<keyword evidence="1" id="KW-0472">Membrane</keyword>
<feature type="transmembrane region" description="Helical" evidence="1">
    <location>
        <begin position="37"/>
        <end position="56"/>
    </location>
</feature>
<sequence>MKGRKNRNLIYVALNQPIVLYNYESDQHRRDKMYTPLVVIMFILLTAQALIEIGVLHH</sequence>
<keyword evidence="1" id="KW-0812">Transmembrane</keyword>
<evidence type="ECO:0000256" key="1">
    <source>
        <dbReference type="SAM" id="Phobius"/>
    </source>
</evidence>